<dbReference type="CDD" id="cd23282">
    <property type="entry name" value="beta-trefoil_MIR_POMT2"/>
    <property type="match status" value="1"/>
</dbReference>
<comment type="similarity">
    <text evidence="3">Belongs to the glycosyltransferase 39 family.</text>
</comment>
<evidence type="ECO:0000259" key="17">
    <source>
        <dbReference type="PROSITE" id="PS50919"/>
    </source>
</evidence>
<keyword evidence="9" id="KW-0256">Endoplasmic reticulum</keyword>
<evidence type="ECO:0000256" key="1">
    <source>
        <dbReference type="ARBA" id="ARBA00004477"/>
    </source>
</evidence>
<dbReference type="InterPro" id="IPR027005">
    <property type="entry name" value="PMT-like"/>
</dbReference>
<feature type="transmembrane region" description="Helical" evidence="16">
    <location>
        <begin position="173"/>
        <end position="206"/>
    </location>
</feature>
<feature type="compositionally biased region" description="Polar residues" evidence="15">
    <location>
        <begin position="8"/>
        <end position="19"/>
    </location>
</feature>
<dbReference type="GO" id="GO:0005789">
    <property type="term" value="C:endoplasmic reticulum membrane"/>
    <property type="evidence" value="ECO:0007669"/>
    <property type="project" value="UniProtKB-SubCell"/>
</dbReference>
<dbReference type="InterPro" id="IPR016093">
    <property type="entry name" value="MIR_motif"/>
</dbReference>
<keyword evidence="8" id="KW-0677">Repeat</keyword>
<accession>A0A3B5A0M9</accession>
<dbReference type="GeneTree" id="ENSGT00940000156829"/>
<comment type="catalytic activity">
    <reaction evidence="13">
        <text>a di-trans,poly-cis-dolichyl beta-D-mannosyl phosphate + L-threonyl-[protein] = 3-O-(alpha-D-mannosyl)-L-threonyl-[protein] + a di-trans,poly-cis-dolichyl phosphate + H(+)</text>
        <dbReference type="Rhea" id="RHEA:53396"/>
        <dbReference type="Rhea" id="RHEA-COMP:11060"/>
        <dbReference type="Rhea" id="RHEA-COMP:13547"/>
        <dbReference type="Rhea" id="RHEA-COMP:19498"/>
        <dbReference type="Rhea" id="RHEA-COMP:19501"/>
        <dbReference type="ChEBI" id="CHEBI:15378"/>
        <dbReference type="ChEBI" id="CHEBI:30013"/>
        <dbReference type="ChEBI" id="CHEBI:57683"/>
        <dbReference type="ChEBI" id="CHEBI:58211"/>
        <dbReference type="ChEBI" id="CHEBI:137323"/>
        <dbReference type="EC" id="2.4.1.109"/>
    </reaction>
</comment>
<comment type="pathway">
    <text evidence="2">Protein modification; protein glycosylation.</text>
</comment>
<evidence type="ECO:0000256" key="8">
    <source>
        <dbReference type="ARBA" id="ARBA00022737"/>
    </source>
</evidence>
<dbReference type="InterPro" id="IPR032421">
    <property type="entry name" value="PMT_4TMC"/>
</dbReference>
<name>A0A3B5A0M9_9TELE</name>
<dbReference type="InterPro" id="IPR003342">
    <property type="entry name" value="ArnT-like_N"/>
</dbReference>
<evidence type="ECO:0000313" key="18">
    <source>
        <dbReference type="Ensembl" id="ENSSPAP00000011784.1"/>
    </source>
</evidence>
<feature type="transmembrane region" description="Helical" evidence="16">
    <location>
        <begin position="646"/>
        <end position="664"/>
    </location>
</feature>
<dbReference type="Gene3D" id="2.80.10.50">
    <property type="match status" value="1"/>
</dbReference>
<evidence type="ECO:0000256" key="4">
    <source>
        <dbReference type="ARBA" id="ARBA00012839"/>
    </source>
</evidence>
<dbReference type="AlphaFoldDB" id="A0A3B5A0M9"/>
<evidence type="ECO:0000256" key="9">
    <source>
        <dbReference type="ARBA" id="ARBA00022824"/>
    </source>
</evidence>
<evidence type="ECO:0000256" key="3">
    <source>
        <dbReference type="ARBA" id="ARBA00007222"/>
    </source>
</evidence>
<dbReference type="GO" id="GO:0045494">
    <property type="term" value="P:photoreceptor cell maintenance"/>
    <property type="evidence" value="ECO:0007669"/>
    <property type="project" value="Ensembl"/>
</dbReference>
<keyword evidence="10 16" id="KW-1133">Transmembrane helix</keyword>
<evidence type="ECO:0000256" key="16">
    <source>
        <dbReference type="SAM" id="Phobius"/>
    </source>
</evidence>
<sequence>MAKEECVSQRNKTGDSSLLRNRKHIPTSEKTFQTPFPSAPKGKSSQPAGHSVLLVLVVGLSFSTRLYKITEPPHVCWDETHFGKMGSYYINRTFFFDVHPPLGKMLIGLAGYMTGYDGTFPFLKPGDKYEQHNYWGMRGYILLDPILLFFIMAAVLSMVKFNQQRYRPFSASWWLWLVLTGVSLAGALGVKFVGLFVILLVGLNTVWDLWRLLGDLSLSLVDFAKHFLARVVGLIVLPLFLYVTIFAVHFVVLNKSGPGDGFFSSAFQSRLMGNNLHNASMPEYLAYGSTITVKNLRIAGGYLHSHWHLYPEGVGARQQQVTAYLHKDYNNLWLVHRQDDNNSQSGTPDLVRHGDVIRLEHKETTRNLHSHLHEAPVTKKHFQVTGYGINGSGDTNDLWQVEVCGGRKGDLVKVLRSKVRFLHRATGCVLYSSGKTLPKWGWEQVEVTCSPYLKETPSSQWNIEDHINPKLPNISLSVLKPHFLEILLESHIVMLRGNSGLKPKDNEMNSKPWHWPINYQGLRFSGVNETEYRVYLLGNPVVWWMNLASLGLYLIMVAVASITIQRGFSLEQSRVLMRGGGLLLLGWLLHYAPFYTMGRVLYYHHYFPAMLFSSMLTGITLDLLLNSTDLLLQPPYCDWLQRVMQMLFLFSVLYSFYLFHPLSYGMTGPLAHEPGSAMAGLKWMDSWEF</sequence>
<keyword evidence="5" id="KW-0328">Glycosyltransferase</keyword>
<feature type="transmembrane region" description="Helical" evidence="16">
    <location>
        <begin position="541"/>
        <end position="563"/>
    </location>
</feature>
<feature type="transmembrane region" description="Helical" evidence="16">
    <location>
        <begin position="140"/>
        <end position="161"/>
    </location>
</feature>
<dbReference type="FunFam" id="2.80.10.50:FF:000026">
    <property type="entry name" value="Blast:Protein O-mannosyl-transferase 2"/>
    <property type="match status" value="1"/>
</dbReference>
<evidence type="ECO:0000256" key="11">
    <source>
        <dbReference type="ARBA" id="ARBA00023136"/>
    </source>
</evidence>
<comment type="subcellular location">
    <subcellularLocation>
        <location evidence="1">Endoplasmic reticulum membrane</location>
        <topology evidence="1">Multi-pass membrane protein</topology>
    </subcellularLocation>
</comment>
<dbReference type="STRING" id="144197.ENSSPAP00000011784"/>
<feature type="transmembrane region" description="Helical" evidence="16">
    <location>
        <begin position="575"/>
        <end position="594"/>
    </location>
</feature>
<dbReference type="PANTHER" id="PTHR10050">
    <property type="entry name" value="DOLICHYL-PHOSPHATE-MANNOSE--PROTEIN MANNOSYLTRANSFERASE"/>
    <property type="match status" value="1"/>
</dbReference>
<evidence type="ECO:0000256" key="15">
    <source>
        <dbReference type="SAM" id="MobiDB-lite"/>
    </source>
</evidence>
<evidence type="ECO:0000256" key="6">
    <source>
        <dbReference type="ARBA" id="ARBA00022679"/>
    </source>
</evidence>
<evidence type="ECO:0000256" key="7">
    <source>
        <dbReference type="ARBA" id="ARBA00022692"/>
    </source>
</evidence>
<feature type="transmembrane region" description="Helical" evidence="16">
    <location>
        <begin position="606"/>
        <end position="625"/>
    </location>
</feature>
<dbReference type="PROSITE" id="PS50919">
    <property type="entry name" value="MIR"/>
    <property type="match status" value="3"/>
</dbReference>
<evidence type="ECO:0000256" key="14">
    <source>
        <dbReference type="ARBA" id="ARBA00045102"/>
    </source>
</evidence>
<proteinExistence type="inferred from homology"/>
<reference evidence="18" key="1">
    <citation type="submission" date="2023-09" db="UniProtKB">
        <authorList>
            <consortium name="Ensembl"/>
        </authorList>
    </citation>
    <scope>IDENTIFICATION</scope>
</reference>
<evidence type="ECO:0000256" key="12">
    <source>
        <dbReference type="ARBA" id="ARBA00039583"/>
    </source>
</evidence>
<dbReference type="SUPFAM" id="SSF82109">
    <property type="entry name" value="MIR domain"/>
    <property type="match status" value="1"/>
</dbReference>
<evidence type="ECO:0000256" key="13">
    <source>
        <dbReference type="ARBA" id="ARBA00045085"/>
    </source>
</evidence>
<evidence type="ECO:0000256" key="5">
    <source>
        <dbReference type="ARBA" id="ARBA00022676"/>
    </source>
</evidence>
<dbReference type="PANTHER" id="PTHR10050:SF46">
    <property type="entry name" value="PROTEIN O-MANNOSYL-TRANSFERASE 2"/>
    <property type="match status" value="1"/>
</dbReference>
<feature type="region of interest" description="Disordered" evidence="15">
    <location>
        <begin position="1"/>
        <end position="47"/>
    </location>
</feature>
<dbReference type="EC" id="2.4.1.109" evidence="4"/>
<keyword evidence="6" id="KW-0808">Transferase</keyword>
<evidence type="ECO:0000256" key="2">
    <source>
        <dbReference type="ARBA" id="ARBA00004922"/>
    </source>
</evidence>
<feature type="domain" description="MIR" evidence="17">
    <location>
        <begin position="409"/>
        <end position="466"/>
    </location>
</feature>
<keyword evidence="7 16" id="KW-0812">Transmembrane</keyword>
<dbReference type="UniPathway" id="UPA00378"/>
<keyword evidence="11 16" id="KW-0472">Membrane</keyword>
<dbReference type="SMART" id="SM00472">
    <property type="entry name" value="MIR"/>
    <property type="match status" value="3"/>
</dbReference>
<dbReference type="Pfam" id="PF02815">
    <property type="entry name" value="MIR"/>
    <property type="match status" value="1"/>
</dbReference>
<dbReference type="Pfam" id="PF02366">
    <property type="entry name" value="PMT"/>
    <property type="match status" value="2"/>
</dbReference>
<dbReference type="Ensembl" id="ENSSPAT00000011989.1">
    <property type="protein sequence ID" value="ENSSPAP00000011784.1"/>
    <property type="gene ID" value="ENSSPAG00000008910.1"/>
</dbReference>
<evidence type="ECO:0000256" key="10">
    <source>
        <dbReference type="ARBA" id="ARBA00022989"/>
    </source>
</evidence>
<dbReference type="GO" id="GO:0004169">
    <property type="term" value="F:dolichyl-phosphate-mannose-protein mannosyltransferase activity"/>
    <property type="evidence" value="ECO:0007669"/>
    <property type="project" value="UniProtKB-EC"/>
</dbReference>
<dbReference type="Pfam" id="PF16192">
    <property type="entry name" value="PMT_4TMC"/>
    <property type="match status" value="1"/>
</dbReference>
<feature type="domain" description="MIR" evidence="17">
    <location>
        <begin position="282"/>
        <end position="338"/>
    </location>
</feature>
<dbReference type="InterPro" id="IPR036300">
    <property type="entry name" value="MIR_dom_sf"/>
</dbReference>
<organism evidence="18">
    <name type="scientific">Stegastes partitus</name>
    <name type="common">bicolor damselfish</name>
    <dbReference type="NCBI Taxonomy" id="144197"/>
    <lineage>
        <taxon>Eukaryota</taxon>
        <taxon>Metazoa</taxon>
        <taxon>Chordata</taxon>
        <taxon>Craniata</taxon>
        <taxon>Vertebrata</taxon>
        <taxon>Euteleostomi</taxon>
        <taxon>Actinopterygii</taxon>
        <taxon>Neopterygii</taxon>
        <taxon>Teleostei</taxon>
        <taxon>Neoteleostei</taxon>
        <taxon>Acanthomorphata</taxon>
        <taxon>Ovalentaria</taxon>
        <taxon>Pomacentridae</taxon>
        <taxon>Stegastes</taxon>
    </lineage>
</organism>
<comment type="catalytic activity">
    <reaction evidence="14">
        <text>a di-trans,poly-cis-dolichyl beta-D-mannosyl phosphate + L-seryl-[protein] = 3-O-(alpha-D-mannosyl)-L-seryl-[protein] + a di-trans,poly-cis-dolichyl phosphate + H(+)</text>
        <dbReference type="Rhea" id="RHEA:17377"/>
        <dbReference type="Rhea" id="RHEA-COMP:9863"/>
        <dbReference type="Rhea" id="RHEA-COMP:13546"/>
        <dbReference type="Rhea" id="RHEA-COMP:19498"/>
        <dbReference type="Rhea" id="RHEA-COMP:19501"/>
        <dbReference type="ChEBI" id="CHEBI:15378"/>
        <dbReference type="ChEBI" id="CHEBI:29999"/>
        <dbReference type="ChEBI" id="CHEBI:57683"/>
        <dbReference type="ChEBI" id="CHEBI:58211"/>
        <dbReference type="ChEBI" id="CHEBI:137321"/>
        <dbReference type="EC" id="2.4.1.109"/>
    </reaction>
</comment>
<feature type="domain" description="MIR" evidence="17">
    <location>
        <begin position="348"/>
        <end position="404"/>
    </location>
</feature>
<protein>
    <recommendedName>
        <fullName evidence="12">Protein O-mannosyl-transferase 2</fullName>
        <ecNumber evidence="4">2.4.1.109</ecNumber>
    </recommendedName>
</protein>
<feature type="transmembrane region" description="Helical" evidence="16">
    <location>
        <begin position="227"/>
        <end position="252"/>
    </location>
</feature>